<evidence type="ECO:0000313" key="2">
    <source>
        <dbReference type="EMBL" id="AFZ70436.1"/>
    </source>
</evidence>
<dbReference type="InParanoid" id="L0A988"/>
<dbReference type="HOGENOM" id="CLU_104194_3_1_2"/>
<dbReference type="AlphaFoldDB" id="L0A988"/>
<dbReference type="Gene3D" id="3.30.420.130">
    <property type="entry name" value="Dinitrogenase iron-molybdenum cofactor biosynthesis domain"/>
    <property type="match status" value="1"/>
</dbReference>
<dbReference type="PANTHER" id="PTHR33937">
    <property type="entry name" value="IRON-MOLYBDENUM PROTEIN-RELATED-RELATED"/>
    <property type="match status" value="1"/>
</dbReference>
<dbReference type="KEGG" id="clg:Calag_0691"/>
<dbReference type="OrthoDB" id="85838at2157"/>
<dbReference type="SUPFAM" id="SSF53146">
    <property type="entry name" value="Nitrogenase accessory factor-like"/>
    <property type="match status" value="1"/>
</dbReference>
<name>L0A988_CALLD</name>
<dbReference type="PANTHER" id="PTHR33937:SF2">
    <property type="entry name" value="DINITROGENASE IRON-MOLYBDENUM COFACTOR BIOSYNTHESIS DOMAIN-CONTAINING PROTEIN"/>
    <property type="match status" value="1"/>
</dbReference>
<dbReference type="InterPro" id="IPR051840">
    <property type="entry name" value="NifX/NifY_domain"/>
</dbReference>
<dbReference type="Pfam" id="PF02579">
    <property type="entry name" value="Nitro_FeMo-Co"/>
    <property type="match status" value="1"/>
</dbReference>
<dbReference type="eggNOG" id="arCOG02734">
    <property type="taxonomic scope" value="Archaea"/>
</dbReference>
<protein>
    <recommendedName>
        <fullName evidence="1">Dinitrogenase iron-molybdenum cofactor biosynthesis domain-containing protein</fullName>
    </recommendedName>
</protein>
<dbReference type="EMBL" id="CP003378">
    <property type="protein sequence ID" value="AFZ70436.1"/>
    <property type="molecule type" value="Genomic_DNA"/>
</dbReference>
<dbReference type="Proteomes" id="UP000010469">
    <property type="component" value="Chromosome"/>
</dbReference>
<proteinExistence type="predicted"/>
<organism evidence="2 3">
    <name type="scientific">Caldisphaera lagunensis (strain DSM 15908 / JCM 11604 / ANMR 0165 / IC-154)</name>
    <dbReference type="NCBI Taxonomy" id="1056495"/>
    <lineage>
        <taxon>Archaea</taxon>
        <taxon>Thermoproteota</taxon>
        <taxon>Thermoprotei</taxon>
        <taxon>Acidilobales</taxon>
        <taxon>Caldisphaeraceae</taxon>
        <taxon>Caldisphaera</taxon>
    </lineage>
</organism>
<dbReference type="InterPro" id="IPR003731">
    <property type="entry name" value="Di-Nase_FeMo-co_biosynth"/>
</dbReference>
<dbReference type="GeneID" id="14211951"/>
<feature type="domain" description="Dinitrogenase iron-molybdenum cofactor biosynthesis" evidence="1">
    <location>
        <begin position="15"/>
        <end position="126"/>
    </location>
</feature>
<sequence>MSENKIIKIAIPSDDGESMSDHFGRSLGFIVYYVDLTDKKVLNKEFRKRSIVENNEEHHHEHHHHEDNETSVEEARRHLDILNTIKDVDIIITAGIGPRMLSAFRSLNKQVIIGYDINPDNLVKEFMDQNLS</sequence>
<accession>L0A988</accession>
<evidence type="ECO:0000259" key="1">
    <source>
        <dbReference type="Pfam" id="PF02579"/>
    </source>
</evidence>
<dbReference type="STRING" id="1056495.Calag_0691"/>
<gene>
    <name evidence="2" type="ordered locus">Calag_0691</name>
</gene>
<reference evidence="3" key="1">
    <citation type="submission" date="2012-03" db="EMBL/GenBank/DDBJ databases">
        <title>Complete genome of Caldisphaera lagunensis DSM 15908.</title>
        <authorList>
            <person name="Lucas S."/>
            <person name="Copeland A."/>
            <person name="Lapidus A."/>
            <person name="Glavina del Rio T."/>
            <person name="Dalin E."/>
            <person name="Tice H."/>
            <person name="Bruce D."/>
            <person name="Goodwin L."/>
            <person name="Pitluck S."/>
            <person name="Peters L."/>
            <person name="Mikhailova N."/>
            <person name="Teshima H."/>
            <person name="Kyrpides N."/>
            <person name="Mavromatis K."/>
            <person name="Ivanova N."/>
            <person name="Brettin T."/>
            <person name="Detter J.C."/>
            <person name="Han C."/>
            <person name="Larimer F."/>
            <person name="Land M."/>
            <person name="Hauser L."/>
            <person name="Markowitz V."/>
            <person name="Cheng J.-F."/>
            <person name="Hugenholtz P."/>
            <person name="Woyke T."/>
            <person name="Wu D."/>
            <person name="Spring S."/>
            <person name="Schroeder M."/>
            <person name="Brambilla E."/>
            <person name="Klenk H.-P."/>
            <person name="Eisen J.A."/>
        </authorList>
    </citation>
    <scope>NUCLEOTIDE SEQUENCE [LARGE SCALE GENOMIC DNA]</scope>
    <source>
        <strain evidence="3">DSM 15908 / JCM 11604 / IC-154</strain>
    </source>
</reference>
<keyword evidence="3" id="KW-1185">Reference proteome</keyword>
<evidence type="ECO:0000313" key="3">
    <source>
        <dbReference type="Proteomes" id="UP000010469"/>
    </source>
</evidence>
<dbReference type="RefSeq" id="WP_015232334.1">
    <property type="nucleotide sequence ID" value="NC_019791.1"/>
</dbReference>
<dbReference type="InterPro" id="IPR036105">
    <property type="entry name" value="DiNase_FeMo-co_biosyn_sf"/>
</dbReference>